<dbReference type="RefSeq" id="WP_203769225.1">
    <property type="nucleotide sequence ID" value="NZ_BAAAYJ010000104.1"/>
</dbReference>
<protein>
    <submittedName>
        <fullName evidence="1">Uncharacterized protein</fullName>
    </submittedName>
</protein>
<dbReference type="AlphaFoldDB" id="A0A919JEW7"/>
<accession>A0A919JEW7</accession>
<gene>
    <name evidence="1" type="ORF">Ani05nite_32730</name>
</gene>
<keyword evidence="2" id="KW-1185">Reference proteome</keyword>
<dbReference type="Proteomes" id="UP000647172">
    <property type="component" value="Unassembled WGS sequence"/>
</dbReference>
<dbReference type="EMBL" id="BOMQ01000038">
    <property type="protein sequence ID" value="GIE49739.1"/>
    <property type="molecule type" value="Genomic_DNA"/>
</dbReference>
<reference evidence="1" key="1">
    <citation type="submission" date="2021-01" db="EMBL/GenBank/DDBJ databases">
        <title>Whole genome shotgun sequence of Actinoplanes nipponensis NBRC 14063.</title>
        <authorList>
            <person name="Komaki H."/>
            <person name="Tamura T."/>
        </authorList>
    </citation>
    <scope>NUCLEOTIDE SEQUENCE</scope>
    <source>
        <strain evidence="1">NBRC 14063</strain>
    </source>
</reference>
<organism evidence="1 2">
    <name type="scientific">Actinoplanes nipponensis</name>
    <dbReference type="NCBI Taxonomy" id="135950"/>
    <lineage>
        <taxon>Bacteria</taxon>
        <taxon>Bacillati</taxon>
        <taxon>Actinomycetota</taxon>
        <taxon>Actinomycetes</taxon>
        <taxon>Micromonosporales</taxon>
        <taxon>Micromonosporaceae</taxon>
        <taxon>Actinoplanes</taxon>
    </lineage>
</organism>
<evidence type="ECO:0000313" key="2">
    <source>
        <dbReference type="Proteomes" id="UP000647172"/>
    </source>
</evidence>
<comment type="caution">
    <text evidence="1">The sequence shown here is derived from an EMBL/GenBank/DDBJ whole genome shotgun (WGS) entry which is preliminary data.</text>
</comment>
<sequence length="168" mass="17865">MTVREQLFVHSNGSPVEIAAFAAGLIGGRTEIRDQRPWLFVDTARLVQGADGEFGGPVTAHFSDAPFRPDGEFEAPDAYQVELRLWQTGGCRIDPATGADVEELAATAIFRALAASEALPVIHVHDDDTLLQAALPGVGTVVFPTGTSIYDGDEDRWACVVVRSAGGD</sequence>
<proteinExistence type="predicted"/>
<name>A0A919JEW7_9ACTN</name>
<evidence type="ECO:0000313" key="1">
    <source>
        <dbReference type="EMBL" id="GIE49739.1"/>
    </source>
</evidence>